<sequence>MIFLGLILVLLAVGAGVLVFSEESTRYILFGYTFELNQVEMFLFGAVAAAVLVLGLWMMSSGARRTAKQRRNLRAARAEASSRVAQLEDEKRELQRKLEREHAAKQVPAQREHTTGRHTVPEGDRLVSRGAEDTRP</sequence>
<organism evidence="2 3">
    <name type="scientific">Actinomadura luzonensis</name>
    <dbReference type="NCBI Taxonomy" id="2805427"/>
    <lineage>
        <taxon>Bacteria</taxon>
        <taxon>Bacillati</taxon>
        <taxon>Actinomycetota</taxon>
        <taxon>Actinomycetes</taxon>
        <taxon>Streptosporangiales</taxon>
        <taxon>Thermomonosporaceae</taxon>
        <taxon>Actinomadura</taxon>
    </lineage>
</organism>
<keyword evidence="3" id="KW-1185">Reference proteome</keyword>
<dbReference type="Proteomes" id="UP001317259">
    <property type="component" value="Unassembled WGS sequence"/>
</dbReference>
<evidence type="ECO:0000313" key="2">
    <source>
        <dbReference type="EMBL" id="MCK2214523.1"/>
    </source>
</evidence>
<feature type="region of interest" description="Disordered" evidence="1">
    <location>
        <begin position="84"/>
        <end position="136"/>
    </location>
</feature>
<feature type="compositionally biased region" description="Basic and acidic residues" evidence="1">
    <location>
        <begin position="86"/>
        <end position="136"/>
    </location>
</feature>
<name>A0ABT0FQ88_9ACTN</name>
<dbReference type="RefSeq" id="WP_242374233.1">
    <property type="nucleotide sequence ID" value="NZ_JAKRKC020000001.1"/>
</dbReference>
<reference evidence="2 3" key="1">
    <citation type="submission" date="2022-04" db="EMBL/GenBank/DDBJ databases">
        <title>Genome draft of Actinomadura sp. ATCC 31491.</title>
        <authorList>
            <person name="Shi X."/>
            <person name="Du Y."/>
        </authorList>
    </citation>
    <scope>NUCLEOTIDE SEQUENCE [LARGE SCALE GENOMIC DNA]</scope>
    <source>
        <strain evidence="2 3">ATCC 31491</strain>
    </source>
</reference>
<accession>A0ABT0FQ88</accession>
<proteinExistence type="predicted"/>
<comment type="caution">
    <text evidence="2">The sequence shown here is derived from an EMBL/GenBank/DDBJ whole genome shotgun (WGS) entry which is preliminary data.</text>
</comment>
<dbReference type="EMBL" id="JAKRKC020000001">
    <property type="protein sequence ID" value="MCK2214523.1"/>
    <property type="molecule type" value="Genomic_DNA"/>
</dbReference>
<evidence type="ECO:0000256" key="1">
    <source>
        <dbReference type="SAM" id="MobiDB-lite"/>
    </source>
</evidence>
<protein>
    <submittedName>
        <fullName evidence="2">NADH dehydrogenase subunit 6</fullName>
    </submittedName>
</protein>
<gene>
    <name evidence="2" type="ORF">MF672_012085</name>
</gene>
<evidence type="ECO:0000313" key="3">
    <source>
        <dbReference type="Proteomes" id="UP001317259"/>
    </source>
</evidence>